<name>A0AAW1PL45_9CHLO</name>
<dbReference type="Pfam" id="PF09353">
    <property type="entry name" value="DUF1995"/>
    <property type="match status" value="1"/>
</dbReference>
<dbReference type="InterPro" id="IPR053021">
    <property type="entry name" value="Chloroplast_ADK"/>
</dbReference>
<keyword evidence="3" id="KW-1185">Reference proteome</keyword>
<reference evidence="2 3" key="1">
    <citation type="journal article" date="2024" name="Nat. Commun.">
        <title>Phylogenomics reveals the evolutionary origins of lichenization in chlorophyte algae.</title>
        <authorList>
            <person name="Puginier C."/>
            <person name="Libourel C."/>
            <person name="Otte J."/>
            <person name="Skaloud P."/>
            <person name="Haon M."/>
            <person name="Grisel S."/>
            <person name="Petersen M."/>
            <person name="Berrin J.G."/>
            <person name="Delaux P.M."/>
            <person name="Dal Grande F."/>
            <person name="Keller J."/>
        </authorList>
    </citation>
    <scope>NUCLEOTIDE SEQUENCE [LARGE SCALE GENOMIC DNA]</scope>
    <source>
        <strain evidence="2 3">SAG 2043</strain>
    </source>
</reference>
<dbReference type="PANTHER" id="PTHR35509:SF4">
    <property type="entry name" value="DUF1995 DOMAIN-CONTAINING PROTEIN"/>
    <property type="match status" value="1"/>
</dbReference>
<dbReference type="AlphaFoldDB" id="A0AAW1PL45"/>
<dbReference type="EMBL" id="JALJOR010000010">
    <property type="protein sequence ID" value="KAK9810156.1"/>
    <property type="molecule type" value="Genomic_DNA"/>
</dbReference>
<evidence type="ECO:0000313" key="3">
    <source>
        <dbReference type="Proteomes" id="UP001489004"/>
    </source>
</evidence>
<accession>A0AAW1PL45</accession>
<proteinExistence type="predicted"/>
<dbReference type="InterPro" id="IPR018962">
    <property type="entry name" value="DUF1995"/>
</dbReference>
<organism evidence="2 3">
    <name type="scientific">[Myrmecia] bisecta</name>
    <dbReference type="NCBI Taxonomy" id="41462"/>
    <lineage>
        <taxon>Eukaryota</taxon>
        <taxon>Viridiplantae</taxon>
        <taxon>Chlorophyta</taxon>
        <taxon>core chlorophytes</taxon>
        <taxon>Trebouxiophyceae</taxon>
        <taxon>Trebouxiales</taxon>
        <taxon>Trebouxiaceae</taxon>
        <taxon>Myrmecia</taxon>
    </lineage>
</organism>
<sequence>MSGAETVSSAVYPIPQNPSQVSEQALEAVKRALDDGITRQRLELLLPLTGATDLDDWPGGVRQQFKAVLPMVESILRRLKVLSKLQGALNAEIWDQGDAVGAWGSDKLAAVVFLTPETIPKMRALAEGKSLVLMINPQWQPGQLISDFGFGRRKRNAEEFVSAFQDTYFLKQFRIFGDNVRLLRAYPGDWQVHLVDAKGRSTCIATQATRPSYKELEQLLKAQANSNSNKSWVERLQSEFAFNRDSLRRPP</sequence>
<protein>
    <recommendedName>
        <fullName evidence="1">DUF1995 domain-containing protein</fullName>
    </recommendedName>
</protein>
<feature type="domain" description="DUF1995" evidence="1">
    <location>
        <begin position="15"/>
        <end position="218"/>
    </location>
</feature>
<comment type="caution">
    <text evidence="2">The sequence shown here is derived from an EMBL/GenBank/DDBJ whole genome shotgun (WGS) entry which is preliminary data.</text>
</comment>
<dbReference type="PANTHER" id="PTHR35509">
    <property type="entry name" value="DOMAIN PROTEIN, PUTATIVE (DUF1995)-RELATED"/>
    <property type="match status" value="1"/>
</dbReference>
<dbReference type="Proteomes" id="UP001489004">
    <property type="component" value="Unassembled WGS sequence"/>
</dbReference>
<evidence type="ECO:0000259" key="1">
    <source>
        <dbReference type="Pfam" id="PF09353"/>
    </source>
</evidence>
<evidence type="ECO:0000313" key="2">
    <source>
        <dbReference type="EMBL" id="KAK9810156.1"/>
    </source>
</evidence>
<gene>
    <name evidence="2" type="ORF">WJX72_005755</name>
</gene>